<feature type="region of interest" description="Disordered" evidence="7">
    <location>
        <begin position="122"/>
        <end position="149"/>
    </location>
</feature>
<dbReference type="Proteomes" id="UP000007110">
    <property type="component" value="Unassembled WGS sequence"/>
</dbReference>
<dbReference type="SUPFAM" id="SSF57850">
    <property type="entry name" value="RING/U-box"/>
    <property type="match status" value="1"/>
</dbReference>
<dbReference type="InterPro" id="IPR013083">
    <property type="entry name" value="Znf_RING/FYVE/PHD"/>
</dbReference>
<dbReference type="FunCoup" id="A0A7M7NVF3">
    <property type="interactions" value="606"/>
</dbReference>
<evidence type="ECO:0000256" key="3">
    <source>
        <dbReference type="ARBA" id="ARBA00022771"/>
    </source>
</evidence>
<sequence length="242" mass="28640">MEHRRTDALLYLNLDVKEESGTARTRLDRQVFLYEINENITCKLCRGYLIDATTITECLHTFCKSCLVKYLEENNTCPTCRILIHQSHPLTYVGFDRTMQDIVYKLVPNLLKSEERREKEFYESFGKTEPEEKQDDLQNDITKEGDDDQHRNDEQVKIVLEDSTNKLGPLRKKFIRISSQATINHIKKFVAKKLQLDKFNELDILCNEEILGKDHTLKFVCVTRWRARSFPLMLQYRSRQEL</sequence>
<protein>
    <recommendedName>
        <fullName evidence="8">RING-type domain-containing protein</fullName>
    </recommendedName>
</protein>
<dbReference type="PROSITE" id="PS00518">
    <property type="entry name" value="ZF_RING_1"/>
    <property type="match status" value="1"/>
</dbReference>
<dbReference type="Gene3D" id="3.10.20.90">
    <property type="entry name" value="Phosphatidylinositol 3-kinase Catalytic Subunit, Chain A, domain 1"/>
    <property type="match status" value="1"/>
</dbReference>
<dbReference type="EnsemblMetazoa" id="XM_030986405">
    <property type="protein sequence ID" value="XP_030842265"/>
    <property type="gene ID" value="LOC105436457"/>
</dbReference>
<evidence type="ECO:0000313" key="9">
    <source>
        <dbReference type="EnsemblMetazoa" id="XP_030842265"/>
    </source>
</evidence>
<dbReference type="GO" id="GO:0035102">
    <property type="term" value="C:PRC1 complex"/>
    <property type="evidence" value="ECO:0000318"/>
    <property type="project" value="GO_Central"/>
</dbReference>
<dbReference type="AlphaFoldDB" id="A0A7M7NVF3"/>
<dbReference type="Pfam" id="PF13923">
    <property type="entry name" value="zf-C3HC4_2"/>
    <property type="match status" value="1"/>
</dbReference>
<evidence type="ECO:0000256" key="5">
    <source>
        <dbReference type="ARBA" id="ARBA00023242"/>
    </source>
</evidence>
<accession>A0A7M7NVF3</accession>
<feature type="domain" description="RING-type" evidence="8">
    <location>
        <begin position="42"/>
        <end position="81"/>
    </location>
</feature>
<keyword evidence="3 6" id="KW-0863">Zinc-finger</keyword>
<dbReference type="CDD" id="cd16735">
    <property type="entry name" value="RING-HC_PCGF3"/>
    <property type="match status" value="1"/>
</dbReference>
<proteinExistence type="predicted"/>
<dbReference type="InterPro" id="IPR032443">
    <property type="entry name" value="RAWUL"/>
</dbReference>
<dbReference type="PROSITE" id="PS50089">
    <property type="entry name" value="ZF_RING_2"/>
    <property type="match status" value="1"/>
</dbReference>
<dbReference type="GO" id="GO:0006357">
    <property type="term" value="P:regulation of transcription by RNA polymerase II"/>
    <property type="evidence" value="ECO:0000318"/>
    <property type="project" value="GO_Central"/>
</dbReference>
<dbReference type="InterPro" id="IPR051507">
    <property type="entry name" value="PcG_RING_finger"/>
</dbReference>
<evidence type="ECO:0000256" key="1">
    <source>
        <dbReference type="ARBA" id="ARBA00004123"/>
    </source>
</evidence>
<dbReference type="GeneID" id="105436457"/>
<dbReference type="FunFam" id="3.30.40.10:FF:000122">
    <property type="entry name" value="polycomb group RING finger protein 1"/>
    <property type="match status" value="1"/>
</dbReference>
<dbReference type="CDD" id="cd17083">
    <property type="entry name" value="RAWUL_PCGF3"/>
    <property type="match status" value="1"/>
</dbReference>
<dbReference type="InterPro" id="IPR001841">
    <property type="entry name" value="Znf_RING"/>
</dbReference>
<keyword evidence="4" id="KW-0862">Zinc</keyword>
<feature type="compositionally biased region" description="Basic and acidic residues" evidence="7">
    <location>
        <begin position="122"/>
        <end position="131"/>
    </location>
</feature>
<dbReference type="Gene3D" id="3.30.40.10">
    <property type="entry name" value="Zinc/RING finger domain, C3HC4 (zinc finger)"/>
    <property type="match status" value="1"/>
</dbReference>
<keyword evidence="10" id="KW-1185">Reference proteome</keyword>
<reference evidence="9" key="2">
    <citation type="submission" date="2021-01" db="UniProtKB">
        <authorList>
            <consortium name="EnsemblMetazoa"/>
        </authorList>
    </citation>
    <scope>IDENTIFICATION</scope>
</reference>
<dbReference type="PANTHER" id="PTHR45893">
    <property type="entry name" value="POLYCOMB GROUP RING FINGER PROTEIN"/>
    <property type="match status" value="1"/>
</dbReference>
<dbReference type="RefSeq" id="XP_030842265.1">
    <property type="nucleotide sequence ID" value="XM_030986405.1"/>
</dbReference>
<organism evidence="9 10">
    <name type="scientific">Strongylocentrotus purpuratus</name>
    <name type="common">Purple sea urchin</name>
    <dbReference type="NCBI Taxonomy" id="7668"/>
    <lineage>
        <taxon>Eukaryota</taxon>
        <taxon>Metazoa</taxon>
        <taxon>Echinodermata</taxon>
        <taxon>Eleutherozoa</taxon>
        <taxon>Echinozoa</taxon>
        <taxon>Echinoidea</taxon>
        <taxon>Euechinoidea</taxon>
        <taxon>Echinacea</taxon>
        <taxon>Camarodonta</taxon>
        <taxon>Echinidea</taxon>
        <taxon>Strongylocentrotidae</taxon>
        <taxon>Strongylocentrotus</taxon>
    </lineage>
</organism>
<dbReference type="OMA" id="EHITCEI"/>
<evidence type="ECO:0000259" key="8">
    <source>
        <dbReference type="PROSITE" id="PS50089"/>
    </source>
</evidence>
<dbReference type="Pfam" id="PF16207">
    <property type="entry name" value="RAWUL"/>
    <property type="match status" value="1"/>
</dbReference>
<dbReference type="InterPro" id="IPR017907">
    <property type="entry name" value="Znf_RING_CS"/>
</dbReference>
<evidence type="ECO:0000256" key="2">
    <source>
        <dbReference type="ARBA" id="ARBA00022723"/>
    </source>
</evidence>
<dbReference type="SMART" id="SM00184">
    <property type="entry name" value="RING"/>
    <property type="match status" value="1"/>
</dbReference>
<evidence type="ECO:0000313" key="10">
    <source>
        <dbReference type="Proteomes" id="UP000007110"/>
    </source>
</evidence>
<name>A0A7M7NVF3_STRPU</name>
<keyword evidence="2" id="KW-0479">Metal-binding</keyword>
<keyword evidence="5" id="KW-0539">Nucleus</keyword>
<dbReference type="InParanoid" id="A0A7M7NVF3"/>
<evidence type="ECO:0000256" key="4">
    <source>
        <dbReference type="ARBA" id="ARBA00022833"/>
    </source>
</evidence>
<dbReference type="KEGG" id="spu:105436457"/>
<evidence type="ECO:0000256" key="7">
    <source>
        <dbReference type="SAM" id="MobiDB-lite"/>
    </source>
</evidence>
<dbReference type="CTD" id="10336"/>
<comment type="subcellular location">
    <subcellularLocation>
        <location evidence="1">Nucleus</location>
    </subcellularLocation>
</comment>
<reference evidence="10" key="1">
    <citation type="submission" date="2015-02" db="EMBL/GenBank/DDBJ databases">
        <title>Genome sequencing for Strongylocentrotus purpuratus.</title>
        <authorList>
            <person name="Murali S."/>
            <person name="Liu Y."/>
            <person name="Vee V."/>
            <person name="English A."/>
            <person name="Wang M."/>
            <person name="Skinner E."/>
            <person name="Han Y."/>
            <person name="Muzny D.M."/>
            <person name="Worley K.C."/>
            <person name="Gibbs R.A."/>
        </authorList>
    </citation>
    <scope>NUCLEOTIDE SEQUENCE</scope>
</reference>
<evidence type="ECO:0000256" key="6">
    <source>
        <dbReference type="PROSITE-ProRule" id="PRU00175"/>
    </source>
</evidence>
<dbReference type="GO" id="GO:0008270">
    <property type="term" value="F:zinc ion binding"/>
    <property type="evidence" value="ECO:0007669"/>
    <property type="project" value="UniProtKB-KW"/>
</dbReference>
<dbReference type="OrthoDB" id="1305878at2759"/>